<dbReference type="InterPro" id="IPR045450">
    <property type="entry name" value="VMAP_C"/>
</dbReference>
<reference evidence="5 6" key="1">
    <citation type="submission" date="2016-06" db="EMBL/GenBank/DDBJ databases">
        <authorList>
            <person name="Kjaerup R.B."/>
            <person name="Dalgaard T.S."/>
            <person name="Juul-Madsen H.R."/>
        </authorList>
    </citation>
    <scope>NUCLEOTIDE SEQUENCE [LARGE SCALE GENOMIC DNA]</scope>
    <source>
        <strain evidence="5 6">DSM 43818</strain>
    </source>
</reference>
<dbReference type="Pfam" id="PF19956">
    <property type="entry name" value="EAD2"/>
    <property type="match status" value="1"/>
</dbReference>
<evidence type="ECO:0000313" key="5">
    <source>
        <dbReference type="EMBL" id="SCL28510.1"/>
    </source>
</evidence>
<protein>
    <submittedName>
        <fullName evidence="5">Uncharacterized protein</fullName>
    </submittedName>
</protein>
<feature type="region of interest" description="Disordered" evidence="1">
    <location>
        <begin position="457"/>
        <end position="494"/>
    </location>
</feature>
<evidence type="ECO:0000259" key="2">
    <source>
        <dbReference type="Pfam" id="PF19916"/>
    </source>
</evidence>
<proteinExistence type="predicted"/>
<sequence length="494" mass="56648">MDHPPGGNQRHRIERELANVLAEMPLMQYPDRRQQMVRRLRKELRRNDIIPDMSTPLGQSQEIAADCLDLPDGMAALIAVVRLYDEAAPELPTLRRLRYESEVLAVLPEDDWGTLREALTAVRSVPLTRLVQEASGHREDALPTWCANAWDALVHLAGLNAGTDLPPTIRFLTLLEPEVDDVTADLIRRRNRREARQFELTDELDRQRVAVRAGPERTQRYAYLVIQIERDLEPGSTSYTVSHYRQWHGDGRWHSRLRGRAAGVARDELEPAVEQIVQLMEIEWADRPAEVAIELVLETHLLNEDFPWWRKEAAGEDGEHKVLAMDYTIVVRSLQRLRRPAWRRMWRLRWEKLQASPRDTRLYRSQPDGPEYPTRLEALLSDEQNCAAILLSEPPSSDPDARPTELLTALRAGLPVVLWHRLAPSDGDLYEHVSTLTAHGLADLPALVRRTRLAALRSPQAEQDQHHGRHLVVLWDDPERRPETDSRGSPEVIA</sequence>
<dbReference type="AlphaFoldDB" id="A0A1C6SG94"/>
<evidence type="ECO:0000259" key="4">
    <source>
        <dbReference type="Pfam" id="PF20028"/>
    </source>
</evidence>
<dbReference type="RefSeq" id="WP_281188180.1">
    <property type="nucleotide sequence ID" value="NZ_FMHT01000003.1"/>
</dbReference>
<evidence type="ECO:0000313" key="6">
    <source>
        <dbReference type="Proteomes" id="UP000199699"/>
    </source>
</evidence>
<dbReference type="Proteomes" id="UP000199699">
    <property type="component" value="Unassembled WGS sequence"/>
</dbReference>
<gene>
    <name evidence="5" type="ORF">GA0070616_3707</name>
</gene>
<evidence type="ECO:0000256" key="1">
    <source>
        <dbReference type="SAM" id="MobiDB-lite"/>
    </source>
</evidence>
<dbReference type="InterPro" id="IPR045431">
    <property type="entry name" value="EAD2"/>
</dbReference>
<organism evidence="5 6">
    <name type="scientific">Micromonospora nigra</name>
    <dbReference type="NCBI Taxonomy" id="145857"/>
    <lineage>
        <taxon>Bacteria</taxon>
        <taxon>Bacillati</taxon>
        <taxon>Actinomycetota</taxon>
        <taxon>Actinomycetes</taxon>
        <taxon>Micromonosporales</taxon>
        <taxon>Micromonosporaceae</taxon>
        <taxon>Micromonospora</taxon>
    </lineage>
</organism>
<feature type="domain" description="vWA-MoxR associated protein middle region 0" evidence="2">
    <location>
        <begin position="107"/>
        <end position="208"/>
    </location>
</feature>
<dbReference type="Pfam" id="PF19916">
    <property type="entry name" value="VMAP-M0"/>
    <property type="match status" value="1"/>
</dbReference>
<accession>A0A1C6SG94</accession>
<name>A0A1C6SG94_9ACTN</name>
<dbReference type="InterPro" id="IPR045555">
    <property type="entry name" value="VMAP-M0"/>
</dbReference>
<keyword evidence="6" id="KW-1185">Reference proteome</keyword>
<feature type="domain" description="Effector-associated" evidence="3">
    <location>
        <begin position="19"/>
        <end position="98"/>
    </location>
</feature>
<dbReference type="EMBL" id="FMHT01000003">
    <property type="protein sequence ID" value="SCL28510.1"/>
    <property type="molecule type" value="Genomic_DNA"/>
</dbReference>
<feature type="domain" description="vWA-MoxR associated protein C-terminal" evidence="4">
    <location>
        <begin position="239"/>
        <end position="478"/>
    </location>
</feature>
<evidence type="ECO:0000259" key="3">
    <source>
        <dbReference type="Pfam" id="PF19956"/>
    </source>
</evidence>
<feature type="compositionally biased region" description="Basic and acidic residues" evidence="1">
    <location>
        <begin position="477"/>
        <end position="488"/>
    </location>
</feature>
<dbReference type="Pfam" id="PF20028">
    <property type="entry name" value="VMAP-C"/>
    <property type="match status" value="1"/>
</dbReference>
<dbReference type="STRING" id="145857.GA0070616_3707"/>